<reference evidence="5" key="1">
    <citation type="submission" date="2016-10" db="EMBL/GenBank/DDBJ databases">
        <authorList>
            <person name="Varghese N."/>
            <person name="Submissions S."/>
        </authorList>
    </citation>
    <scope>NUCLEOTIDE SEQUENCE [LARGE SCALE GENOMIC DNA]</scope>
    <source>
        <strain evidence="5">DSM 22703</strain>
    </source>
</reference>
<dbReference type="Gene3D" id="2.60.40.3710">
    <property type="match status" value="1"/>
</dbReference>
<comment type="similarity">
    <text evidence="1">Belongs to the ice-binding protein family.</text>
</comment>
<name>A0A1G5Z6T8_9BACT</name>
<feature type="domain" description="SbsA Ig-like" evidence="3">
    <location>
        <begin position="147"/>
        <end position="247"/>
    </location>
</feature>
<evidence type="ECO:0000256" key="1">
    <source>
        <dbReference type="ARBA" id="ARBA00005445"/>
    </source>
</evidence>
<dbReference type="PROSITE" id="PS51257">
    <property type="entry name" value="PROKAR_LIPOPROTEIN"/>
    <property type="match status" value="1"/>
</dbReference>
<feature type="domain" description="SbsA Ig-like" evidence="3">
    <location>
        <begin position="569"/>
        <end position="670"/>
    </location>
</feature>
<proteinExistence type="inferred from homology"/>
<feature type="domain" description="SbsA Ig-like" evidence="3">
    <location>
        <begin position="464"/>
        <end position="563"/>
    </location>
</feature>
<evidence type="ECO:0000313" key="5">
    <source>
        <dbReference type="Proteomes" id="UP000198756"/>
    </source>
</evidence>
<dbReference type="Gene3D" id="2.60.40.1220">
    <property type="match status" value="5"/>
</dbReference>
<dbReference type="Pfam" id="PF11999">
    <property type="entry name" value="Ice_binding"/>
    <property type="match status" value="1"/>
</dbReference>
<dbReference type="AlphaFoldDB" id="A0A1G5Z6T8"/>
<dbReference type="STRING" id="279824.SAMN03080617_03325"/>
<feature type="domain" description="SbsA Ig-like" evidence="3">
    <location>
        <begin position="250"/>
        <end position="349"/>
    </location>
</feature>
<dbReference type="OrthoDB" id="2582440at2"/>
<feature type="domain" description="SbsA Ig-like" evidence="3">
    <location>
        <begin position="39"/>
        <end position="145"/>
    </location>
</feature>
<accession>A0A1G5Z6T8</accession>
<dbReference type="RefSeq" id="WP_092732273.1">
    <property type="nucleotide sequence ID" value="NZ_FMXE01000028.1"/>
</dbReference>
<dbReference type="InterPro" id="IPR014755">
    <property type="entry name" value="Cu-Rt/internalin_Ig-like"/>
</dbReference>
<keyword evidence="5" id="KW-1185">Reference proteome</keyword>
<organism evidence="4 5">
    <name type="scientific">Algoriphagus alkaliphilus</name>
    <dbReference type="NCBI Taxonomy" id="279824"/>
    <lineage>
        <taxon>Bacteria</taxon>
        <taxon>Pseudomonadati</taxon>
        <taxon>Bacteroidota</taxon>
        <taxon>Cytophagia</taxon>
        <taxon>Cytophagales</taxon>
        <taxon>Cyclobacteriaceae</taxon>
        <taxon>Algoriphagus</taxon>
    </lineage>
</organism>
<dbReference type="InterPro" id="IPR021884">
    <property type="entry name" value="Ice-bd_prot"/>
</dbReference>
<evidence type="ECO:0000256" key="2">
    <source>
        <dbReference type="ARBA" id="ARBA00022729"/>
    </source>
</evidence>
<feature type="domain" description="SbsA Ig-like" evidence="3">
    <location>
        <begin position="356"/>
        <end position="456"/>
    </location>
</feature>
<dbReference type="InterPro" id="IPR032812">
    <property type="entry name" value="SbsA_Ig"/>
</dbReference>
<gene>
    <name evidence="4" type="ORF">SAMN03080617_03325</name>
</gene>
<evidence type="ECO:0000313" key="4">
    <source>
        <dbReference type="EMBL" id="SDA90769.1"/>
    </source>
</evidence>
<evidence type="ECO:0000259" key="3">
    <source>
        <dbReference type="Pfam" id="PF13205"/>
    </source>
</evidence>
<dbReference type="Proteomes" id="UP000198756">
    <property type="component" value="Unassembled WGS sequence"/>
</dbReference>
<dbReference type="EMBL" id="FMXE01000028">
    <property type="protein sequence ID" value="SDA90769.1"/>
    <property type="molecule type" value="Genomic_DNA"/>
</dbReference>
<keyword evidence="2" id="KW-0732">Signal</keyword>
<protein>
    <submittedName>
        <fullName evidence="4">Ig-like domain-containing protein</fullName>
    </submittedName>
</protein>
<sequence>MKISSTKKRFWQTILVALSITTIFGSCQDTFDEMLGICPEVESTNPADKATGVQLNKIIAVTFNEALNPATIKAEAFSLRVMNTTGGIDMDIPGKLTYDATNNTMSFAPNAPLAPNTTFTGRVEPIVSDVLGNVLQAPYVWTFTTGSAPTVTATNPANMSTGNALNKAITAKFSAKMKPETIKASSFIIKAGTTAIAGVVTYVDSTATFTPSVDLLPSTTYTGTITVEAANTDGIPLASEYTWTFNTGAAPSVISVDPKDQEKGVAVNKSISAVFSEMMDGGTINTASFTLKTGMTPVPGTVTYAELTAVFKPFIPLMPNTTYTATISKTVKNPQGIAITSDFVWSFTTAAPDAVVAPLVTSTDPTNNAMNVSFDKVIKANFSQTMDLATINGATFLLKQGNTVIHGTVTYSGTTASFTPNSPLSSGLVYTATITTGSKSSAGVALENNYVWNFTTAVSESAAVPTVTSTDPTNNAVNIAFNKVIKANFSQVMDPASITGATFTLKQGNTTVTGTVTYSGSTASFTPNSPLSSGGVYTATITTGAKNTTGIALATNYVWNFTTVVSQTATAPTVTSTDPANNDTGVSLNKVIKANFSQVMDPASITGATFTLKQGNSTVTGTVTYSGTTASFSPINPLSPNVTYTATITTGAQNLAGTGLANDYVWTFQTLSQQSANFVDLKTAGRFGIFAATGISNNAGFSQIRNLDVGITPGARSSVTGFPPATIINGAIYASDDASPAGVAAMLIQAKKDLTEAYLFAEGATSPAPVTVAGDQGGKTLAPGIYKSNSTLLVQAGDLTLDAQGDPNAVWIFQIASGFTTVGGAGGSIILSGGAQASNIFWQVGSSATIGDNTKFKGNVLALTSITMNSNATVVGRMLVINGAVVMTNTNIIEKP</sequence>
<dbReference type="Pfam" id="PF13205">
    <property type="entry name" value="Big_5"/>
    <property type="match status" value="6"/>
</dbReference>